<evidence type="ECO:0000313" key="1">
    <source>
        <dbReference type="EMBL" id="SNT48302.1"/>
    </source>
</evidence>
<keyword evidence="2" id="KW-1185">Reference proteome</keyword>
<dbReference type="RefSeq" id="WP_179271744.1">
    <property type="nucleotide sequence ID" value="NZ_FZOR01000034.1"/>
</dbReference>
<name>A0A239N1H6_9ACTN</name>
<dbReference type="AlphaFoldDB" id="A0A239N1H6"/>
<reference evidence="1 2" key="1">
    <citation type="submission" date="2017-06" db="EMBL/GenBank/DDBJ databases">
        <authorList>
            <person name="Kim H.J."/>
            <person name="Triplett B.A."/>
        </authorList>
    </citation>
    <scope>NUCLEOTIDE SEQUENCE [LARGE SCALE GENOMIC DNA]</scope>
    <source>
        <strain evidence="1 2">DSM 44715</strain>
    </source>
</reference>
<dbReference type="EMBL" id="FZOR01000034">
    <property type="protein sequence ID" value="SNT48302.1"/>
    <property type="molecule type" value="Genomic_DNA"/>
</dbReference>
<evidence type="ECO:0000313" key="2">
    <source>
        <dbReference type="Proteomes" id="UP000198318"/>
    </source>
</evidence>
<sequence>MISLWTRSTPLLAKARAQFAVDEVGHERIRAIDDEVVFKARVHRWRGAVWSDTSIPWLIAADIREDGSGDDFYQALTRDAQTAHARYNAEHARPLGGRTHVGHLLPTDDDHKRHHLEEGTRLLRRLIRMIRELARGSLRDGHEHAADLPGFRLALSSVLMTETKPTSS</sequence>
<protein>
    <submittedName>
        <fullName evidence="1">Uncharacterized protein</fullName>
    </submittedName>
</protein>
<accession>A0A239N1H6</accession>
<organism evidence="1 2">
    <name type="scientific">Actinomadura meyerae</name>
    <dbReference type="NCBI Taxonomy" id="240840"/>
    <lineage>
        <taxon>Bacteria</taxon>
        <taxon>Bacillati</taxon>
        <taxon>Actinomycetota</taxon>
        <taxon>Actinomycetes</taxon>
        <taxon>Streptosporangiales</taxon>
        <taxon>Thermomonosporaceae</taxon>
        <taxon>Actinomadura</taxon>
    </lineage>
</organism>
<gene>
    <name evidence="1" type="ORF">SAMN05443665_103463</name>
</gene>
<dbReference type="Proteomes" id="UP000198318">
    <property type="component" value="Unassembled WGS sequence"/>
</dbReference>
<proteinExistence type="predicted"/>